<comment type="caution">
    <text evidence="3">The sequence shown here is derived from an EMBL/GenBank/DDBJ whole genome shotgun (WGS) entry which is preliminary data.</text>
</comment>
<dbReference type="InterPro" id="IPR007712">
    <property type="entry name" value="RelE/ParE_toxin"/>
</dbReference>
<organism evidence="3 4">
    <name type="scientific">Trueperella abortisuis</name>
    <dbReference type="NCBI Taxonomy" id="445930"/>
    <lineage>
        <taxon>Bacteria</taxon>
        <taxon>Bacillati</taxon>
        <taxon>Actinomycetota</taxon>
        <taxon>Actinomycetes</taxon>
        <taxon>Actinomycetales</taxon>
        <taxon>Actinomycetaceae</taxon>
        <taxon>Trueperella</taxon>
    </lineage>
</organism>
<dbReference type="SUPFAM" id="SSF143011">
    <property type="entry name" value="RelE-like"/>
    <property type="match status" value="1"/>
</dbReference>
<name>A0ABT9PJJ4_9ACTO</name>
<accession>A0ABT9PJJ4</accession>
<evidence type="ECO:0000256" key="1">
    <source>
        <dbReference type="ARBA" id="ARBA00006226"/>
    </source>
</evidence>
<evidence type="ECO:0000256" key="2">
    <source>
        <dbReference type="ARBA" id="ARBA00022649"/>
    </source>
</evidence>
<dbReference type="Pfam" id="PF05016">
    <property type="entry name" value="ParE_toxin"/>
    <property type="match status" value="1"/>
</dbReference>
<evidence type="ECO:0000313" key="3">
    <source>
        <dbReference type="EMBL" id="MDP9832621.1"/>
    </source>
</evidence>
<gene>
    <name evidence="3" type="ORF">J2S45_001300</name>
</gene>
<sequence length="93" mass="10621">MARIGCSHGLAVKANSRLAAKSFRSFYPQVQRRLKEVIETLASDPYPVESARIIDGEGERRICVGDYRIIYDVDNGWLIILALTVGHRREIYR</sequence>
<evidence type="ECO:0000313" key="4">
    <source>
        <dbReference type="Proteomes" id="UP001230145"/>
    </source>
</evidence>
<dbReference type="RefSeq" id="WP_307634898.1">
    <property type="nucleotide sequence ID" value="NZ_JAUSQL010000001.1"/>
</dbReference>
<dbReference type="InterPro" id="IPR035093">
    <property type="entry name" value="RelE/ParE_toxin_dom_sf"/>
</dbReference>
<dbReference type="PANTHER" id="PTHR35601:SF1">
    <property type="entry name" value="TOXIN RELE"/>
    <property type="match status" value="1"/>
</dbReference>
<protein>
    <submittedName>
        <fullName evidence="3">mRNA interferase RelE/StbE</fullName>
    </submittedName>
</protein>
<dbReference type="PANTHER" id="PTHR35601">
    <property type="entry name" value="TOXIN RELE"/>
    <property type="match status" value="1"/>
</dbReference>
<dbReference type="Gene3D" id="3.30.2310.20">
    <property type="entry name" value="RelE-like"/>
    <property type="match status" value="1"/>
</dbReference>
<keyword evidence="2" id="KW-1277">Toxin-antitoxin system</keyword>
<dbReference type="Proteomes" id="UP001230145">
    <property type="component" value="Unassembled WGS sequence"/>
</dbReference>
<comment type="similarity">
    <text evidence="1">Belongs to the RelE toxin family.</text>
</comment>
<reference evidence="3 4" key="1">
    <citation type="submission" date="2023-07" db="EMBL/GenBank/DDBJ databases">
        <title>Sequencing the genomes of 1000 actinobacteria strains.</title>
        <authorList>
            <person name="Klenk H.-P."/>
        </authorList>
    </citation>
    <scope>NUCLEOTIDE SEQUENCE [LARGE SCALE GENOMIC DNA]</scope>
    <source>
        <strain evidence="3 4">DSM 19515</strain>
    </source>
</reference>
<proteinExistence type="inferred from homology"/>
<dbReference type="EMBL" id="JAUSQL010000001">
    <property type="protein sequence ID" value="MDP9832621.1"/>
    <property type="molecule type" value="Genomic_DNA"/>
</dbReference>
<keyword evidence="4" id="KW-1185">Reference proteome</keyword>